<dbReference type="PANTHER" id="PTHR10534">
    <property type="entry name" value="PYRIDOXAL KINASE"/>
    <property type="match status" value="1"/>
</dbReference>
<sequence length="44" mass="5101">MLTPNQFEAEQLTGFRIGSERDGREACNILHTAGHQRFCYIIIY</sequence>
<organism evidence="7 8">
    <name type="scientific">Quercus rubra</name>
    <name type="common">Northern red oak</name>
    <name type="synonym">Quercus borealis</name>
    <dbReference type="NCBI Taxonomy" id="3512"/>
    <lineage>
        <taxon>Eukaryota</taxon>
        <taxon>Viridiplantae</taxon>
        <taxon>Streptophyta</taxon>
        <taxon>Embryophyta</taxon>
        <taxon>Tracheophyta</taxon>
        <taxon>Spermatophyta</taxon>
        <taxon>Magnoliopsida</taxon>
        <taxon>eudicotyledons</taxon>
        <taxon>Gunneridae</taxon>
        <taxon>Pentapetalae</taxon>
        <taxon>rosids</taxon>
        <taxon>fabids</taxon>
        <taxon>Fagales</taxon>
        <taxon>Fagaceae</taxon>
        <taxon>Quercus</taxon>
    </lineage>
</organism>
<evidence type="ECO:0000256" key="6">
    <source>
        <dbReference type="ARBA" id="ARBA00022840"/>
    </source>
</evidence>
<keyword evidence="5" id="KW-0418">Kinase</keyword>
<dbReference type="GO" id="GO:0009443">
    <property type="term" value="P:pyridoxal 5'-phosphate salvage"/>
    <property type="evidence" value="ECO:0007669"/>
    <property type="project" value="InterPro"/>
</dbReference>
<keyword evidence="3" id="KW-0808">Transferase</keyword>
<evidence type="ECO:0000256" key="1">
    <source>
        <dbReference type="ARBA" id="ARBA00008805"/>
    </source>
</evidence>
<keyword evidence="6" id="KW-0067">ATP-binding</keyword>
<evidence type="ECO:0000256" key="5">
    <source>
        <dbReference type="ARBA" id="ARBA00022777"/>
    </source>
</evidence>
<dbReference type="InterPro" id="IPR004625">
    <property type="entry name" value="PyrdxlKinase"/>
</dbReference>
<dbReference type="EC" id="2.7.1.35" evidence="2"/>
<dbReference type="PANTHER" id="PTHR10534:SF2">
    <property type="entry name" value="PYRIDOXAL KINASE"/>
    <property type="match status" value="1"/>
</dbReference>
<comment type="similarity">
    <text evidence="1">Belongs to the pyridoxine kinase family.</text>
</comment>
<dbReference type="GO" id="GO:0008478">
    <property type="term" value="F:pyridoxal kinase activity"/>
    <property type="evidence" value="ECO:0007669"/>
    <property type="project" value="UniProtKB-EC"/>
</dbReference>
<name>A0AAN7I5S4_QUERU</name>
<dbReference type="GO" id="GO:0005829">
    <property type="term" value="C:cytosol"/>
    <property type="evidence" value="ECO:0007669"/>
    <property type="project" value="TreeGrafter"/>
</dbReference>
<dbReference type="EMBL" id="JAXUIC010000011">
    <property type="protein sequence ID" value="KAK4564932.1"/>
    <property type="molecule type" value="Genomic_DNA"/>
</dbReference>
<proteinExistence type="inferred from homology"/>
<dbReference type="AlphaFoldDB" id="A0AAN7I5S4"/>
<comment type="caution">
    <text evidence="7">The sequence shown here is derived from an EMBL/GenBank/DDBJ whole genome shotgun (WGS) entry which is preliminary data.</text>
</comment>
<dbReference type="InterPro" id="IPR029056">
    <property type="entry name" value="Ribokinase-like"/>
</dbReference>
<evidence type="ECO:0000256" key="3">
    <source>
        <dbReference type="ARBA" id="ARBA00022679"/>
    </source>
</evidence>
<accession>A0AAN7I5S4</accession>
<evidence type="ECO:0000313" key="8">
    <source>
        <dbReference type="Proteomes" id="UP001324115"/>
    </source>
</evidence>
<keyword evidence="8" id="KW-1185">Reference proteome</keyword>
<keyword evidence="4" id="KW-0547">Nucleotide-binding</keyword>
<gene>
    <name evidence="7" type="ORF">RGQ29_006825</name>
</gene>
<protein>
    <recommendedName>
        <fullName evidence="2">pyridoxal kinase</fullName>
        <ecNumber evidence="2">2.7.1.35</ecNumber>
    </recommendedName>
</protein>
<evidence type="ECO:0000256" key="4">
    <source>
        <dbReference type="ARBA" id="ARBA00022741"/>
    </source>
</evidence>
<dbReference type="Gene3D" id="3.40.1190.20">
    <property type="match status" value="1"/>
</dbReference>
<reference evidence="7 8" key="1">
    <citation type="journal article" date="2023" name="G3 (Bethesda)">
        <title>A haplotype-resolved chromosome-scale genome for Quercus rubra L. provides insights into the genetics of adaptive traits for red oak species.</title>
        <authorList>
            <person name="Kapoor B."/>
            <person name="Jenkins J."/>
            <person name="Schmutz J."/>
            <person name="Zhebentyayeva T."/>
            <person name="Kuelheim C."/>
            <person name="Coggeshall M."/>
            <person name="Heim C."/>
            <person name="Lasky J.R."/>
            <person name="Leites L."/>
            <person name="Islam-Faridi N."/>
            <person name="Romero-Severson J."/>
            <person name="DeLeo V.L."/>
            <person name="Lucas S.M."/>
            <person name="Lazic D."/>
            <person name="Gailing O."/>
            <person name="Carlson J."/>
            <person name="Staton M."/>
        </authorList>
    </citation>
    <scope>NUCLEOTIDE SEQUENCE [LARGE SCALE GENOMIC DNA]</scope>
    <source>
        <strain evidence="7">Pseudo-F2</strain>
    </source>
</reference>
<dbReference type="SUPFAM" id="SSF53613">
    <property type="entry name" value="Ribokinase-like"/>
    <property type="match status" value="1"/>
</dbReference>
<dbReference type="Proteomes" id="UP001324115">
    <property type="component" value="Unassembled WGS sequence"/>
</dbReference>
<evidence type="ECO:0000313" key="7">
    <source>
        <dbReference type="EMBL" id="KAK4564932.1"/>
    </source>
</evidence>
<evidence type="ECO:0000256" key="2">
    <source>
        <dbReference type="ARBA" id="ARBA00012104"/>
    </source>
</evidence>
<dbReference type="GO" id="GO:0005524">
    <property type="term" value="F:ATP binding"/>
    <property type="evidence" value="ECO:0007669"/>
    <property type="project" value="UniProtKB-KW"/>
</dbReference>